<accession>A0A437SVI7</accession>
<dbReference type="InterPro" id="IPR016667">
    <property type="entry name" value="Caps_polysacc_synth_CpsB/CapC"/>
</dbReference>
<evidence type="ECO:0000256" key="3">
    <source>
        <dbReference type="ARBA" id="ARBA00022912"/>
    </source>
</evidence>
<dbReference type="Proteomes" id="UP000288291">
    <property type="component" value="Unassembled WGS sequence"/>
</dbReference>
<evidence type="ECO:0000256" key="5">
    <source>
        <dbReference type="PIRNR" id="PIRNR016557"/>
    </source>
</evidence>
<evidence type="ECO:0000313" key="7">
    <source>
        <dbReference type="Proteomes" id="UP000288291"/>
    </source>
</evidence>
<comment type="caution">
    <text evidence="6">The sequence shown here is derived from an EMBL/GenBank/DDBJ whole genome shotgun (WGS) entry which is preliminary data.</text>
</comment>
<evidence type="ECO:0000256" key="1">
    <source>
        <dbReference type="ARBA" id="ARBA00005750"/>
    </source>
</evidence>
<dbReference type="GO" id="GO:0004725">
    <property type="term" value="F:protein tyrosine phosphatase activity"/>
    <property type="evidence" value="ECO:0007669"/>
    <property type="project" value="UniProtKB-UniRule"/>
</dbReference>
<dbReference type="PIRSF" id="PIRSF016557">
    <property type="entry name" value="Caps_synth_CpsB"/>
    <property type="match status" value="1"/>
</dbReference>
<evidence type="ECO:0000256" key="4">
    <source>
        <dbReference type="ARBA" id="ARBA00051722"/>
    </source>
</evidence>
<dbReference type="InterPro" id="IPR016195">
    <property type="entry name" value="Pol/histidinol_Pase-like"/>
</dbReference>
<keyword evidence="2 5" id="KW-0378">Hydrolase</keyword>
<dbReference type="EC" id="3.1.3.48" evidence="5"/>
<dbReference type="RefSeq" id="WP_103661372.1">
    <property type="nucleotide sequence ID" value="NZ_ML136879.1"/>
</dbReference>
<comment type="catalytic activity">
    <reaction evidence="4 5">
        <text>O-phospho-L-tyrosyl-[protein] + H2O = L-tyrosyl-[protein] + phosphate</text>
        <dbReference type="Rhea" id="RHEA:10684"/>
        <dbReference type="Rhea" id="RHEA-COMP:10136"/>
        <dbReference type="Rhea" id="RHEA-COMP:20101"/>
        <dbReference type="ChEBI" id="CHEBI:15377"/>
        <dbReference type="ChEBI" id="CHEBI:43474"/>
        <dbReference type="ChEBI" id="CHEBI:46858"/>
        <dbReference type="ChEBI" id="CHEBI:61978"/>
        <dbReference type="EC" id="3.1.3.48"/>
    </reaction>
</comment>
<sequence>MTLVDIHCHILPGIDDGSKDWQTSIKLAQDAVADGITHAVVTPHTLNGRYLNHKDDVIYLTENFQEMLDDANIPLTIFPGQEVRISGDLPKALDEDDILFLDEDGQYMLLEFPSDDVPAYAKEMIFSIMRRGITPIIVHPERNSRILKEPTILQGLIEQGCLVQITASSYVGSFGKEIEEMSRRFIEAGQCACFASDAHDLPKRQYEYSEALQKLSNEFGSVKAQEFRDNAQAIVNGDNVQLDWRPLKKKKKFWLF</sequence>
<dbReference type="PANTHER" id="PTHR39181:SF1">
    <property type="entry name" value="TYROSINE-PROTEIN PHOSPHATASE YWQE"/>
    <property type="match status" value="1"/>
</dbReference>
<dbReference type="SUPFAM" id="SSF89550">
    <property type="entry name" value="PHP domain-like"/>
    <property type="match status" value="1"/>
</dbReference>
<comment type="similarity">
    <text evidence="1 5">Belongs to the metallo-dependent hydrolases superfamily. CpsB/CapC family.</text>
</comment>
<evidence type="ECO:0000256" key="2">
    <source>
        <dbReference type="ARBA" id="ARBA00022801"/>
    </source>
</evidence>
<proteinExistence type="inferred from homology"/>
<keyword evidence="3 5" id="KW-0904">Protein phosphatase</keyword>
<gene>
    <name evidence="6" type="ORF">EJK17_05105</name>
</gene>
<organism evidence="6 7">
    <name type="scientific">Lactobacillus xujianguonis</name>
    <dbReference type="NCBI Taxonomy" id="2495899"/>
    <lineage>
        <taxon>Bacteria</taxon>
        <taxon>Bacillati</taxon>
        <taxon>Bacillota</taxon>
        <taxon>Bacilli</taxon>
        <taxon>Lactobacillales</taxon>
        <taxon>Lactobacillaceae</taxon>
        <taxon>Lactobacillus</taxon>
    </lineage>
</organism>
<dbReference type="Pfam" id="PF19567">
    <property type="entry name" value="CpsB_CapC"/>
    <property type="match status" value="1"/>
</dbReference>
<dbReference type="PANTHER" id="PTHR39181">
    <property type="entry name" value="TYROSINE-PROTEIN PHOSPHATASE YWQE"/>
    <property type="match status" value="1"/>
</dbReference>
<reference evidence="6 7" key="1">
    <citation type="submission" date="2018-12" db="EMBL/GenBank/DDBJ databases">
        <authorList>
            <person name="Meng J."/>
        </authorList>
    </citation>
    <scope>NUCLEOTIDE SEQUENCE [LARGE SCALE GENOMIC DNA]</scope>
    <source>
        <strain evidence="6 7">HT111-2</strain>
    </source>
</reference>
<dbReference type="Gene3D" id="3.20.20.140">
    <property type="entry name" value="Metal-dependent hydrolases"/>
    <property type="match status" value="1"/>
</dbReference>
<name>A0A437SVI7_9LACO</name>
<dbReference type="GO" id="GO:0030145">
    <property type="term" value="F:manganese ion binding"/>
    <property type="evidence" value="ECO:0007669"/>
    <property type="project" value="UniProtKB-UniRule"/>
</dbReference>
<dbReference type="AlphaFoldDB" id="A0A437SVI7"/>
<protein>
    <recommendedName>
        <fullName evidence="5">Tyrosine-protein phosphatase</fullName>
        <ecNumber evidence="5">3.1.3.48</ecNumber>
    </recommendedName>
</protein>
<keyword evidence="7" id="KW-1185">Reference proteome</keyword>
<evidence type="ECO:0000313" key="6">
    <source>
        <dbReference type="EMBL" id="RVU70934.1"/>
    </source>
</evidence>
<dbReference type="EMBL" id="RXIA01000011">
    <property type="protein sequence ID" value="RVU70934.1"/>
    <property type="molecule type" value="Genomic_DNA"/>
</dbReference>